<comment type="caution">
    <text evidence="1">The sequence shown here is derived from an EMBL/GenBank/DDBJ whole genome shotgun (WGS) entry which is preliminary data.</text>
</comment>
<dbReference type="EMBL" id="JEMY01000014">
    <property type="protein sequence ID" value="EXI89672.1"/>
    <property type="molecule type" value="Genomic_DNA"/>
</dbReference>
<dbReference type="AlphaFoldDB" id="A0A011QJW8"/>
<gene>
    <name evidence="1" type="ORF">AW11_01360</name>
</gene>
<reference evidence="1" key="1">
    <citation type="submission" date="2014-02" db="EMBL/GenBank/DDBJ databases">
        <title>Expanding our view of genomic diversity in Candidatus Accumulibacter clades.</title>
        <authorList>
            <person name="Skennerton C.T."/>
            <person name="Barr J.J."/>
            <person name="Slater F.R."/>
            <person name="Bond P.L."/>
            <person name="Tyson G.W."/>
        </authorList>
    </citation>
    <scope>NUCLEOTIDE SEQUENCE [LARGE SCALE GENOMIC DNA]</scope>
</reference>
<proteinExistence type="predicted"/>
<sequence length="117" mass="12730">MSDNTHSCAASYQFSLLNGFAIGVETYAADFDHPRRLYVYAISRMCHAHVAVGEQQIVACLDAHRSPRRDIAGYGGLIASLDVHRIAAYDTRGPDHTGDVRVDANESDISIVVLDPA</sequence>
<protein>
    <submittedName>
        <fullName evidence="1">Uncharacterized protein</fullName>
    </submittedName>
</protein>
<evidence type="ECO:0000313" key="1">
    <source>
        <dbReference type="EMBL" id="EXI89672.1"/>
    </source>
</evidence>
<name>A0A011QJW8_ACCRE</name>
<keyword evidence="2" id="KW-1185">Reference proteome</keyword>
<dbReference type="Proteomes" id="UP000022141">
    <property type="component" value="Unassembled WGS sequence"/>
</dbReference>
<accession>A0A011QJW8</accession>
<evidence type="ECO:0000313" key="2">
    <source>
        <dbReference type="Proteomes" id="UP000022141"/>
    </source>
</evidence>
<organism evidence="1 2">
    <name type="scientific">Accumulibacter regalis</name>
    <dbReference type="NCBI Taxonomy" id="522306"/>
    <lineage>
        <taxon>Bacteria</taxon>
        <taxon>Pseudomonadati</taxon>
        <taxon>Pseudomonadota</taxon>
        <taxon>Betaproteobacteria</taxon>
        <taxon>Candidatus Accumulibacter</taxon>
    </lineage>
</organism>